<name>A0A8H3EPT8_9LECA</name>
<evidence type="ECO:0000313" key="1">
    <source>
        <dbReference type="EMBL" id="CAF9910444.1"/>
    </source>
</evidence>
<dbReference type="GO" id="GO:0000171">
    <property type="term" value="F:ribonuclease MRP activity"/>
    <property type="evidence" value="ECO:0007669"/>
    <property type="project" value="TreeGrafter"/>
</dbReference>
<dbReference type="GO" id="GO:0001682">
    <property type="term" value="P:tRNA 5'-leader removal"/>
    <property type="evidence" value="ECO:0007669"/>
    <property type="project" value="InterPro"/>
</dbReference>
<dbReference type="GO" id="GO:0030681">
    <property type="term" value="C:multimeric ribonuclease P complex"/>
    <property type="evidence" value="ECO:0007669"/>
    <property type="project" value="TreeGrafter"/>
</dbReference>
<comment type="caution">
    <text evidence="1">The sequence shown here is derived from an EMBL/GenBank/DDBJ whole genome shotgun (WGS) entry which is preliminary data.</text>
</comment>
<dbReference type="Proteomes" id="UP000664521">
    <property type="component" value="Unassembled WGS sequence"/>
</dbReference>
<evidence type="ECO:0000313" key="2">
    <source>
        <dbReference type="Proteomes" id="UP000664521"/>
    </source>
</evidence>
<reference evidence="1" key="1">
    <citation type="submission" date="2021-03" db="EMBL/GenBank/DDBJ databases">
        <authorList>
            <person name="Tagirdzhanova G."/>
        </authorList>
    </citation>
    <scope>NUCLEOTIDE SEQUENCE</scope>
</reference>
<organism evidence="1 2">
    <name type="scientific">Heterodermia speciosa</name>
    <dbReference type="NCBI Taxonomy" id="116794"/>
    <lineage>
        <taxon>Eukaryota</taxon>
        <taxon>Fungi</taxon>
        <taxon>Dikarya</taxon>
        <taxon>Ascomycota</taxon>
        <taxon>Pezizomycotina</taxon>
        <taxon>Lecanoromycetes</taxon>
        <taxon>OSLEUM clade</taxon>
        <taxon>Lecanoromycetidae</taxon>
        <taxon>Caliciales</taxon>
        <taxon>Physciaceae</taxon>
        <taxon>Heterodermia</taxon>
    </lineage>
</organism>
<dbReference type="EMBL" id="CAJPDS010000009">
    <property type="protein sequence ID" value="CAF9910444.1"/>
    <property type="molecule type" value="Genomic_DNA"/>
</dbReference>
<sequence length="370" mass="41725">MLMGLADESPSSKWYVTEGVLPRHIEPEQPPMKVKPFSTIMSQAFTHTVDLVLPKEAYEIAKPNLGSKSKVLQYSRVFMSLSDILEGSFFNHYIKRGNIMMLSEGRPGTESVFSLYEGVLRLDLPKEVYERTGLLGRLTQDGGRHHLKTRYVVEINLRLPSMVHGKKGFERIVWACKNVLRTSLSWLFCDIETPTPDKYPDPLAKYHPDQESIAPAITQTNSAKVPSVATPQAKQNDKEWLGNVYEWLNFVSLQGPRVQAHDSTDPYLCRYSDSSYDAAQVCDLVSIKWTGFLPPLWIRSLFIELCTLRRSFTGPQGWFALSAYAFPTEVVNGLDGYTILQLAAEADDRGSKPDSLGNYVLWQCSSTNLS</sequence>
<gene>
    <name evidence="1" type="ORF">HETSPECPRED_010064</name>
</gene>
<dbReference type="InterPro" id="IPR013893">
    <property type="entry name" value="RNase_P_Rpp40"/>
</dbReference>
<proteinExistence type="predicted"/>
<dbReference type="GO" id="GO:0000447">
    <property type="term" value="P:endonucleolytic cleavage in ITS1 to separate SSU-rRNA from 5.8S rRNA and LSU-rRNA from tricistronic rRNA transcript (SSU-rRNA, 5.8S rRNA, LSU-rRNA)"/>
    <property type="evidence" value="ECO:0007669"/>
    <property type="project" value="TreeGrafter"/>
</dbReference>
<keyword evidence="2" id="KW-1185">Reference proteome</keyword>
<dbReference type="GO" id="GO:0004526">
    <property type="term" value="F:ribonuclease P activity"/>
    <property type="evidence" value="ECO:0007669"/>
    <property type="project" value="TreeGrafter"/>
</dbReference>
<dbReference type="PANTHER" id="PTHR15396">
    <property type="entry name" value="RIBONUCLEASE P PROTEIN SUBUNIT P40"/>
    <property type="match status" value="1"/>
</dbReference>
<dbReference type="GO" id="GO:0000172">
    <property type="term" value="C:ribonuclease MRP complex"/>
    <property type="evidence" value="ECO:0007669"/>
    <property type="project" value="TreeGrafter"/>
</dbReference>
<dbReference type="AlphaFoldDB" id="A0A8H3EPT8"/>
<dbReference type="Pfam" id="PF08584">
    <property type="entry name" value="Ribonuc_P_40"/>
    <property type="match status" value="1"/>
</dbReference>
<accession>A0A8H3EPT8</accession>
<protein>
    <submittedName>
        <fullName evidence="1">Uncharacterized protein</fullName>
    </submittedName>
</protein>
<dbReference type="OrthoDB" id="63112at2759"/>
<dbReference type="PANTHER" id="PTHR15396:SF1">
    <property type="entry name" value="RIBONUCLEASE P PROTEIN SUBUNIT P40"/>
    <property type="match status" value="1"/>
</dbReference>